<feature type="domain" description="Methyltransferase type 11" evidence="1">
    <location>
        <begin position="44"/>
        <end position="137"/>
    </location>
</feature>
<evidence type="ECO:0000313" key="2">
    <source>
        <dbReference type="EMBL" id="MBC2677524.1"/>
    </source>
</evidence>
<protein>
    <submittedName>
        <fullName evidence="2">Methyltransferase domain-containing protein</fullName>
    </submittedName>
</protein>
<gene>
    <name evidence="2" type="ORF">H7993_03885</name>
</gene>
<dbReference type="Proteomes" id="UP000546173">
    <property type="component" value="Unassembled WGS sequence"/>
</dbReference>
<evidence type="ECO:0000313" key="3">
    <source>
        <dbReference type="Proteomes" id="UP000546173"/>
    </source>
</evidence>
<evidence type="ECO:0000259" key="1">
    <source>
        <dbReference type="Pfam" id="PF08241"/>
    </source>
</evidence>
<dbReference type="CDD" id="cd02440">
    <property type="entry name" value="AdoMet_MTases"/>
    <property type="match status" value="1"/>
</dbReference>
<keyword evidence="3" id="KW-1185">Reference proteome</keyword>
<dbReference type="Gene3D" id="3.40.50.150">
    <property type="entry name" value="Vaccinia Virus protein VP39"/>
    <property type="match status" value="1"/>
</dbReference>
<proteinExistence type="predicted"/>
<dbReference type="RefSeq" id="WP_185793504.1">
    <property type="nucleotide sequence ID" value="NZ_JACMYH010000001.1"/>
</dbReference>
<dbReference type="PANTHER" id="PTHR43591">
    <property type="entry name" value="METHYLTRANSFERASE"/>
    <property type="match status" value="1"/>
</dbReference>
<keyword evidence="2" id="KW-0808">Transferase</keyword>
<name>A0A7X1G457_9PSED</name>
<organism evidence="2 3">
    <name type="scientific">Pseudomonas baltica</name>
    <dbReference type="NCBI Taxonomy" id="2762576"/>
    <lineage>
        <taxon>Bacteria</taxon>
        <taxon>Pseudomonadati</taxon>
        <taxon>Pseudomonadota</taxon>
        <taxon>Gammaproteobacteria</taxon>
        <taxon>Pseudomonadales</taxon>
        <taxon>Pseudomonadaceae</taxon>
        <taxon>Pseudomonas</taxon>
    </lineage>
</organism>
<dbReference type="GO" id="GO:0008757">
    <property type="term" value="F:S-adenosylmethionine-dependent methyltransferase activity"/>
    <property type="evidence" value="ECO:0007669"/>
    <property type="project" value="InterPro"/>
</dbReference>
<dbReference type="SUPFAM" id="SSF53335">
    <property type="entry name" value="S-adenosyl-L-methionine-dependent methyltransferases"/>
    <property type="match status" value="1"/>
</dbReference>
<dbReference type="PANTHER" id="PTHR43591:SF110">
    <property type="entry name" value="RHODANESE DOMAIN-CONTAINING PROTEIN"/>
    <property type="match status" value="1"/>
</dbReference>
<keyword evidence="2" id="KW-0489">Methyltransferase</keyword>
<sequence>MDDSFYRAFEDRYRGSRDLITERLRVYLPFLDPLKDLYQDYPILDLGCGRGEWLELLQREGYAPVGVDLDEGMLQACQALGLPARNADALAALKELPDNSLVAVTGFHIAEHIPFPVLQEVVAEAQRVLRPAGLLILETPNAESLVVGTNTFYLDPTHERPLPGLLLSFLAEHSGFARAKIVRLQERSELRAEDQKIGVWDVISGTSPDYAVVAQKPAAAEQLETFASAFDVAYGVALHELAMRYDHAIEQRLSAMETKLAENPGQDPGEQYVSYPGLQDAIERIHAHHAEQLKLLHENFQHSAEVHEDRFSQEAQAQEARFAGAVLAQEERFTEALLAQEQRFQDLVIAQEQRFTDALGAQEQRIIEASFAQEQRFSQGVEAHQHRFSESVIELQQRCFHLQNSLAQAHEHHSNAVQELEQVRSELNASLGHAHHWYLRAVAYEQQLQEMQSSTFWRVTSPARWSVHTVRTAPGAAVGIVRGSGRKVLGAAVQFVLGRPMLHQRLNTALKRSPRLYMALKSVVHNHGMMPDAALASSLPSDSSVPAHLEGLSVEARQIYHDLKKAIDQKDRG</sequence>
<dbReference type="EMBL" id="JACMYH010000001">
    <property type="protein sequence ID" value="MBC2677524.1"/>
    <property type="molecule type" value="Genomic_DNA"/>
</dbReference>
<accession>A0A7X1G457</accession>
<dbReference type="InterPro" id="IPR029063">
    <property type="entry name" value="SAM-dependent_MTases_sf"/>
</dbReference>
<comment type="caution">
    <text evidence="2">The sequence shown here is derived from an EMBL/GenBank/DDBJ whole genome shotgun (WGS) entry which is preliminary data.</text>
</comment>
<dbReference type="GO" id="GO:0032259">
    <property type="term" value="P:methylation"/>
    <property type="evidence" value="ECO:0007669"/>
    <property type="project" value="UniProtKB-KW"/>
</dbReference>
<reference evidence="2 3" key="1">
    <citation type="submission" date="2020-08" db="EMBL/GenBank/DDBJ databases">
        <title>Pseudomonas sp. nov.</title>
        <authorList>
            <person name="Gieschler S."/>
            <person name="Fiedler G."/>
            <person name="Brinks E."/>
            <person name="Boehnlein C."/>
            <person name="Franz C.M.A.P."/>
            <person name="Kabisch J."/>
        </authorList>
    </citation>
    <scope>NUCLEOTIDE SEQUENCE [LARGE SCALE GENOMIC DNA]</scope>
    <source>
        <strain evidence="2 3">MBT-2</strain>
    </source>
</reference>
<dbReference type="Pfam" id="PF08241">
    <property type="entry name" value="Methyltransf_11"/>
    <property type="match status" value="1"/>
</dbReference>
<dbReference type="InterPro" id="IPR013216">
    <property type="entry name" value="Methyltransf_11"/>
</dbReference>
<dbReference type="AlphaFoldDB" id="A0A7X1G457"/>